<keyword evidence="2" id="KW-0812">Transmembrane</keyword>
<evidence type="ECO:0000313" key="3">
    <source>
        <dbReference type="EMBL" id="BDG04674.1"/>
    </source>
</evidence>
<reference evidence="4" key="1">
    <citation type="journal article" date="2022" name="Int. J. Syst. Evol. Microbiol.">
        <title>Anaeromyxobacter oryzae sp. nov., Anaeromyxobacter diazotrophicus sp. nov. and Anaeromyxobacter paludicola sp. nov., isolated from paddy soils.</title>
        <authorList>
            <person name="Itoh H."/>
            <person name="Xu Z."/>
            <person name="Mise K."/>
            <person name="Masuda Y."/>
            <person name="Ushijima N."/>
            <person name="Hayakawa C."/>
            <person name="Shiratori Y."/>
            <person name="Senoo K."/>
        </authorList>
    </citation>
    <scope>NUCLEOTIDE SEQUENCE [LARGE SCALE GENOMIC DNA]</scope>
    <source>
        <strain evidence="4">Red232</strain>
    </source>
</reference>
<proteinExistence type="predicted"/>
<keyword evidence="2" id="KW-0472">Membrane</keyword>
<dbReference type="RefSeq" id="WP_248353125.1">
    <property type="nucleotide sequence ID" value="NZ_AP025591.1"/>
</dbReference>
<keyword evidence="2" id="KW-1133">Transmembrane helix</keyword>
<dbReference type="Proteomes" id="UP001162891">
    <property type="component" value="Chromosome"/>
</dbReference>
<dbReference type="EMBL" id="AP025591">
    <property type="protein sequence ID" value="BDG04674.1"/>
    <property type="molecule type" value="Genomic_DNA"/>
</dbReference>
<evidence type="ECO:0000313" key="4">
    <source>
        <dbReference type="Proteomes" id="UP001162891"/>
    </source>
</evidence>
<accession>A0ABM7WYV8</accession>
<name>A0ABM7WYV8_9BACT</name>
<keyword evidence="4" id="KW-1185">Reference proteome</keyword>
<protein>
    <submittedName>
        <fullName evidence="3">Uncharacterized protein</fullName>
    </submittedName>
</protein>
<feature type="transmembrane region" description="Helical" evidence="2">
    <location>
        <begin position="45"/>
        <end position="66"/>
    </location>
</feature>
<feature type="transmembrane region" description="Helical" evidence="2">
    <location>
        <begin position="21"/>
        <end position="39"/>
    </location>
</feature>
<organism evidence="3 4">
    <name type="scientific">Anaeromyxobacter oryzae</name>
    <dbReference type="NCBI Taxonomy" id="2918170"/>
    <lineage>
        <taxon>Bacteria</taxon>
        <taxon>Pseudomonadati</taxon>
        <taxon>Myxococcota</taxon>
        <taxon>Myxococcia</taxon>
        <taxon>Myxococcales</taxon>
        <taxon>Cystobacterineae</taxon>
        <taxon>Anaeromyxobacteraceae</taxon>
        <taxon>Anaeromyxobacter</taxon>
    </lineage>
</organism>
<gene>
    <name evidence="3" type="ORF">AMOR_36700</name>
</gene>
<evidence type="ECO:0000256" key="2">
    <source>
        <dbReference type="SAM" id="Phobius"/>
    </source>
</evidence>
<sequence>MSYEDRATETVESQTAKVPSLAFMGLAIGAMAASAALVLTGRKQLGNFVAQWAPSILIMGLYNKIAKELAVPRRRMTSGDAGMSRGLGETSGTYSGAGAGL</sequence>
<evidence type="ECO:0000256" key="1">
    <source>
        <dbReference type="SAM" id="MobiDB-lite"/>
    </source>
</evidence>
<feature type="region of interest" description="Disordered" evidence="1">
    <location>
        <begin position="78"/>
        <end position="101"/>
    </location>
</feature>